<gene>
    <name evidence="1" type="ORF">SAMN02745170_03947</name>
</gene>
<dbReference type="RefSeq" id="WP_149736473.1">
    <property type="nucleotide sequence ID" value="NZ_FQZD01000063.1"/>
</dbReference>
<evidence type="ECO:0000313" key="2">
    <source>
        <dbReference type="Proteomes" id="UP000322917"/>
    </source>
</evidence>
<proteinExistence type="predicted"/>
<dbReference type="Proteomes" id="UP000322917">
    <property type="component" value="Unassembled WGS sequence"/>
</dbReference>
<name>A0A1M6P3D4_9FIRM</name>
<protein>
    <submittedName>
        <fullName evidence="1">Uncharacterized protein</fullName>
    </submittedName>
</protein>
<organism evidence="1 2">
    <name type="scientific">Propionispora hippei DSM 15287</name>
    <dbReference type="NCBI Taxonomy" id="1123003"/>
    <lineage>
        <taxon>Bacteria</taxon>
        <taxon>Bacillati</taxon>
        <taxon>Bacillota</taxon>
        <taxon>Negativicutes</taxon>
        <taxon>Selenomonadales</taxon>
        <taxon>Sporomusaceae</taxon>
        <taxon>Propionispora</taxon>
    </lineage>
</organism>
<evidence type="ECO:0000313" key="1">
    <source>
        <dbReference type="EMBL" id="SHK02413.1"/>
    </source>
</evidence>
<sequence>MFEYSFAFEIIKGVCDYIREKKCQRKMERIEGYMAESRNCMIELRRYMEMNSLELGYSLLCDLQTQERERLRDLRQKLIHLGELELAEEVNYLIEEDCRLPENSFVILRSYLGY</sequence>
<reference evidence="1 2" key="1">
    <citation type="submission" date="2016-11" db="EMBL/GenBank/DDBJ databases">
        <authorList>
            <person name="Varghese N."/>
            <person name="Submissions S."/>
        </authorList>
    </citation>
    <scope>NUCLEOTIDE SEQUENCE [LARGE SCALE GENOMIC DNA]</scope>
    <source>
        <strain evidence="1 2">DSM 15287</strain>
    </source>
</reference>
<dbReference type="AlphaFoldDB" id="A0A1M6P3D4"/>
<keyword evidence="2" id="KW-1185">Reference proteome</keyword>
<dbReference type="OrthoDB" id="9845975at2"/>
<dbReference type="EMBL" id="FQZD01000063">
    <property type="protein sequence ID" value="SHK02413.1"/>
    <property type="molecule type" value="Genomic_DNA"/>
</dbReference>
<accession>A0A1M6P3D4</accession>